<protein>
    <submittedName>
        <fullName evidence="2">Uncharacterized protein</fullName>
    </submittedName>
</protein>
<feature type="compositionally biased region" description="Acidic residues" evidence="1">
    <location>
        <begin position="44"/>
        <end position="67"/>
    </location>
</feature>
<gene>
    <name evidence="2" type="ORF">HZH68_001696</name>
</gene>
<proteinExistence type="predicted"/>
<sequence>MVWEGDKGGEMEIVERSREDEEGKEEREIEKESKRMKRMKGEGEEGEEEEEEEEEEEKDDDDDDGDETTPLGVSQSARLQKLNRKLNRVTTQTRTTTTTIVTTTSIYLLYRIVNRRSKRDPFQQNGSRSLIVQPLKSFITRALSQYHSLCV</sequence>
<comment type="caution">
    <text evidence="2">The sequence shown here is derived from an EMBL/GenBank/DDBJ whole genome shotgun (WGS) entry which is preliminary data.</text>
</comment>
<dbReference type="Proteomes" id="UP000617340">
    <property type="component" value="Unassembled WGS sequence"/>
</dbReference>
<feature type="region of interest" description="Disordered" evidence="1">
    <location>
        <begin position="1"/>
        <end position="87"/>
    </location>
</feature>
<reference evidence="2" key="1">
    <citation type="journal article" date="2020" name="G3 (Bethesda)">
        <title>High-Quality Assemblies for Three Invasive Social Wasps from the &lt;i&gt;Vespula&lt;/i&gt; Genus.</title>
        <authorList>
            <person name="Harrop T.W.R."/>
            <person name="Guhlin J."/>
            <person name="McLaughlin G.M."/>
            <person name="Permina E."/>
            <person name="Stockwell P."/>
            <person name="Gilligan J."/>
            <person name="Le Lec M.F."/>
            <person name="Gruber M.A.M."/>
            <person name="Quinn O."/>
            <person name="Lovegrove M."/>
            <person name="Duncan E.J."/>
            <person name="Remnant E.J."/>
            <person name="Van Eeckhoven J."/>
            <person name="Graham B."/>
            <person name="Knapp R.A."/>
            <person name="Langford K.W."/>
            <person name="Kronenberg Z."/>
            <person name="Press M.O."/>
            <person name="Eacker S.M."/>
            <person name="Wilson-Rankin E.E."/>
            <person name="Purcell J."/>
            <person name="Lester P.J."/>
            <person name="Dearden P.K."/>
        </authorList>
    </citation>
    <scope>NUCLEOTIDE SEQUENCE</scope>
    <source>
        <strain evidence="2">Linc-1</strain>
    </source>
</reference>
<organism evidence="2 3">
    <name type="scientific">Vespula germanica</name>
    <name type="common">German yellow jacket</name>
    <name type="synonym">Paravespula germanica</name>
    <dbReference type="NCBI Taxonomy" id="30212"/>
    <lineage>
        <taxon>Eukaryota</taxon>
        <taxon>Metazoa</taxon>
        <taxon>Ecdysozoa</taxon>
        <taxon>Arthropoda</taxon>
        <taxon>Hexapoda</taxon>
        <taxon>Insecta</taxon>
        <taxon>Pterygota</taxon>
        <taxon>Neoptera</taxon>
        <taxon>Endopterygota</taxon>
        <taxon>Hymenoptera</taxon>
        <taxon>Apocrita</taxon>
        <taxon>Aculeata</taxon>
        <taxon>Vespoidea</taxon>
        <taxon>Vespidae</taxon>
        <taxon>Vespinae</taxon>
        <taxon>Vespula</taxon>
    </lineage>
</organism>
<keyword evidence="3" id="KW-1185">Reference proteome</keyword>
<evidence type="ECO:0000313" key="2">
    <source>
        <dbReference type="EMBL" id="KAF7419043.1"/>
    </source>
</evidence>
<feature type="compositionally biased region" description="Basic and acidic residues" evidence="1">
    <location>
        <begin position="1"/>
        <end position="43"/>
    </location>
</feature>
<evidence type="ECO:0000313" key="3">
    <source>
        <dbReference type="Proteomes" id="UP000617340"/>
    </source>
</evidence>
<evidence type="ECO:0000256" key="1">
    <source>
        <dbReference type="SAM" id="MobiDB-lite"/>
    </source>
</evidence>
<dbReference type="AlphaFoldDB" id="A0A834U756"/>
<accession>A0A834U756</accession>
<name>A0A834U756_VESGE</name>
<dbReference type="EMBL" id="JACSDZ010000001">
    <property type="protein sequence ID" value="KAF7419043.1"/>
    <property type="molecule type" value="Genomic_DNA"/>
</dbReference>